<dbReference type="Pfam" id="PF05183">
    <property type="entry name" value="RdRP"/>
    <property type="match status" value="1"/>
</dbReference>
<protein>
    <recommendedName>
        <fullName evidence="1">RNA-dependent RNA polymerase</fullName>
        <ecNumber evidence="1">2.7.7.48</ecNumber>
    </recommendedName>
</protein>
<dbReference type="InterPro" id="IPR007855">
    <property type="entry name" value="RDRP"/>
</dbReference>
<dbReference type="GO" id="GO:0003723">
    <property type="term" value="F:RNA binding"/>
    <property type="evidence" value="ECO:0007669"/>
    <property type="project" value="UniProtKB-KW"/>
</dbReference>
<keyword evidence="1" id="KW-0808">Transferase</keyword>
<dbReference type="GO" id="GO:0031047">
    <property type="term" value="P:regulatory ncRNA-mediated gene silencing"/>
    <property type="evidence" value="ECO:0007669"/>
    <property type="project" value="UniProtKB-KW"/>
</dbReference>
<evidence type="ECO:0000313" key="3">
    <source>
        <dbReference type="EMBL" id="CAI39056.1"/>
    </source>
</evidence>
<proteinExistence type="inferred from homology"/>
<reference evidence="3" key="1">
    <citation type="submission" date="2005-01" db="EMBL/GenBank/DDBJ databases">
        <authorList>
            <person name="Genoscope"/>
        </authorList>
    </citation>
    <scope>NUCLEOTIDE SEQUENCE</scope>
    <source>
        <strain evidence="3">D4-2</strain>
    </source>
</reference>
<accession>Q3SE68</accession>
<comment type="catalytic activity">
    <reaction evidence="1">
        <text>RNA(n) + a ribonucleoside 5'-triphosphate = RNA(n+1) + diphosphate</text>
        <dbReference type="Rhea" id="RHEA:21248"/>
        <dbReference type="Rhea" id="RHEA-COMP:14527"/>
        <dbReference type="Rhea" id="RHEA-COMP:17342"/>
        <dbReference type="ChEBI" id="CHEBI:33019"/>
        <dbReference type="ChEBI" id="CHEBI:61557"/>
        <dbReference type="ChEBI" id="CHEBI:140395"/>
        <dbReference type="EC" id="2.7.7.48"/>
    </reaction>
</comment>
<feature type="domain" description="RDRP core" evidence="2">
    <location>
        <begin position="530"/>
        <end position="1116"/>
    </location>
</feature>
<dbReference type="InterPro" id="IPR057596">
    <property type="entry name" value="RDRP_core"/>
</dbReference>
<name>Q3SE68_PARTE</name>
<sequence length="1367" mass="160013">MNFYNNQVKQVSEEIRNNPNNKFLMQYRLKNVEKSGASKMSALELATQIEKQIQQKFDDVQLLRVDVNEQQEFIITSVYENNDQNNKYNRFMDVQFLKDILQVEELLQDEEDEDYEDIDNEVVTDYKFQQLKQAIDCFFEFSKDLDQVKQMQLENKFKSIIGNTANKEQKLQIKILVQCKGSQVVHLHQEKLFLNGPEKDPAFIDLISQNHFVNPDITNMMNSNLIKVQSFSIGMLQFIQEQQQLQLQQFFTSAQFQRQMSMPYQIYIKETKGNEKCLQLILGFMHQFSIRIDIDLTLCQTVYQQDQMSFYFKMLSPPSCYAAYHGKWKYENNLIKSQFVKVDNIFLNHLVISEKINEIQRLLFLNNTTILVKLDQNSDYFRQKLQSFHVINAIDYPVAHIKLQNDISYSRLMNSKYLNFSLRFNILAAISQNKLNKQKSIQELIETCESGYKKLSEKQTQDLNGIFEQTFNTFCKVTSNLSLIDEKETEKKNENHLRYFKNVFKRTQQDFIELRDPTMRLVYTRRVSMTPSGILYFNKQPEVTSGILRQHYNIVEYFLRVHYEDENQDMVLNIPYITQTYYYNFMFPTLKILGQHFELFTWSSSSLRAGTCWFIDFNGAGKQRTDIIKSIGNFTNLKYDEIAKNAARLGQNLSTSISVDCVGGINILIKDDLVDKNNKLYTDGIGKISQDLIDQIRQKMRVNSKIKISAIQIRYEGAKGLLVLDESLEQKTIVLRRSMIKYNPAKGYPNKIQILDFNKFRGGYLNRQIIILLLTLQVNEKAFQELQDEYLKKIEDLQMKDASIYKYFSVDYCDEQIDLPNIMDALRAYINIGMEDNILCQGVLSKLKQRGLLQLRKKTSILVEKAARVLGVIDEHNLLQPNEIYCLVQDENNDTQVEPENIQGEVLVTRNPCLHPGDIKKLNAISTQEILKRNGSKNPYSQLINCLVFPACGNSLPCQIAGGDLDGDLYFICWDNRLLPPVQAKSMVYDNKKPNQVQYKKIDFRENNQRFHENVDKNFDTKNMFDFLYFYLNSETLGLIDNSHLAWADKSDKKANDPNCLELAELHSDAVDFVKTGKQVFLDVKLLSKIFPDYMEKEQSVTYESQTIIGKLYRQVAQMGIQQDNSLSQGLGFKQNNLPKIEYKLLYNFDKLIAVCKQIKQDCKITINLEEKKKEQNELQQEVQEEVIIEELIQLIQKYIDDNFKRHLDSALKLILLIFESIFGITQTFAVKSEFEIYSGNFSSLQKGDGLYQKKKLNVEKYQKRIIALIGQLHQEVERKLQALSEIERLQRISLINFILTYSPNSHPYPTYTILGEFISQLMKQIECFDAWKQLLNIHSIWYRGVGQYLFWKDLQKIFKSDEEELI</sequence>
<dbReference type="PANTHER" id="PTHR23079:SF55">
    <property type="entry name" value="RNA-DIRECTED RNA POLYMERASE"/>
    <property type="match status" value="1"/>
</dbReference>
<dbReference type="PANTHER" id="PTHR23079">
    <property type="entry name" value="RNA-DEPENDENT RNA POLYMERASE"/>
    <property type="match status" value="1"/>
</dbReference>
<keyword evidence="1 3" id="KW-0696">RNA-directed RNA polymerase</keyword>
<organism evidence="3">
    <name type="scientific">Paramecium tetraurelia</name>
    <dbReference type="NCBI Taxonomy" id="5888"/>
    <lineage>
        <taxon>Eukaryota</taxon>
        <taxon>Sar</taxon>
        <taxon>Alveolata</taxon>
        <taxon>Ciliophora</taxon>
        <taxon>Intramacronucleata</taxon>
        <taxon>Oligohymenophorea</taxon>
        <taxon>Peniculida</taxon>
        <taxon>Parameciidae</taxon>
        <taxon>Paramecium</taxon>
    </lineage>
</organism>
<comment type="similarity">
    <text evidence="1">Belongs to the RdRP family.</text>
</comment>
<dbReference type="EC" id="2.7.7.48" evidence="1"/>
<evidence type="ECO:0000259" key="2">
    <source>
        <dbReference type="Pfam" id="PF05183"/>
    </source>
</evidence>
<evidence type="ECO:0000256" key="1">
    <source>
        <dbReference type="RuleBase" id="RU363098"/>
    </source>
</evidence>
<reference evidence="3" key="2">
    <citation type="submission" date="2005-09" db="EMBL/GenBank/DDBJ databases">
        <title>RNA metabolism genes in Paramecium.</title>
        <authorList>
            <person name="Le Mouel A."/>
            <person name="Meyer E."/>
        </authorList>
    </citation>
    <scope>NUCLEOTIDE SEQUENCE</scope>
    <source>
        <strain evidence="3">D4-2</strain>
    </source>
</reference>
<dbReference type="EMBL" id="CR932230">
    <property type="protein sequence ID" value="CAI39056.1"/>
    <property type="molecule type" value="Genomic_DNA"/>
</dbReference>
<gene>
    <name evidence="3" type="primary">RdRP2</name>
</gene>
<keyword evidence="1" id="KW-0548">Nucleotidyltransferase</keyword>
<keyword evidence="1" id="KW-0694">RNA-binding</keyword>
<dbReference type="GO" id="GO:0003968">
    <property type="term" value="F:RNA-directed RNA polymerase activity"/>
    <property type="evidence" value="ECO:0007669"/>
    <property type="project" value="UniProtKB-KW"/>
</dbReference>